<organism evidence="1 2">
    <name type="scientific">Ambrosiozyma monospora</name>
    <name type="common">Yeast</name>
    <name type="synonym">Endomycopsis monosporus</name>
    <dbReference type="NCBI Taxonomy" id="43982"/>
    <lineage>
        <taxon>Eukaryota</taxon>
        <taxon>Fungi</taxon>
        <taxon>Dikarya</taxon>
        <taxon>Ascomycota</taxon>
        <taxon>Saccharomycotina</taxon>
        <taxon>Pichiomycetes</taxon>
        <taxon>Pichiales</taxon>
        <taxon>Pichiaceae</taxon>
        <taxon>Ambrosiozyma</taxon>
    </lineage>
</organism>
<dbReference type="EMBL" id="BSXS01000001">
    <property type="protein sequence ID" value="GME70098.1"/>
    <property type="molecule type" value="Genomic_DNA"/>
</dbReference>
<keyword evidence="2" id="KW-1185">Reference proteome</keyword>
<name>A0ACB5SQQ0_AMBMO</name>
<dbReference type="Proteomes" id="UP001165064">
    <property type="component" value="Unassembled WGS sequence"/>
</dbReference>
<evidence type="ECO:0000313" key="2">
    <source>
        <dbReference type="Proteomes" id="UP001165064"/>
    </source>
</evidence>
<proteinExistence type="predicted"/>
<protein>
    <submittedName>
        <fullName evidence="1">Unnamed protein product</fullName>
    </submittedName>
</protein>
<evidence type="ECO:0000313" key="1">
    <source>
        <dbReference type="EMBL" id="GME70098.1"/>
    </source>
</evidence>
<gene>
    <name evidence="1" type="ORF">Amon02_000002500</name>
</gene>
<accession>A0ACB5SQQ0</accession>
<sequence length="294" mass="34267">MTDVESAHLQLAPHFGTSDTPVNGVYPNDSRSRSRLLSNNNFHEFQRIVVQLPIDLILHILTMIIASRYRFEKWFKLIGTSPLIDASLSLLIHRAKCRISLHEDSFSIKLHEEDTDRYNVHYHYLTSFHKLVKLMEGHRLLVEKIELYDCGNSQNNQLIDELLCQPELYKSISIFNATEKTLTIKPASCFNKVQELHLYAVTPVTNSIEWYGAHFHNVAHCVIVIPRRYDLKILDLLPLLRDCLESVNFEFRDIKDFIQFNDYVDSLTALDHCVELLKQRNVSVDICPFHMELM</sequence>
<comment type="caution">
    <text evidence="1">The sequence shown here is derived from an EMBL/GenBank/DDBJ whole genome shotgun (WGS) entry which is preliminary data.</text>
</comment>
<reference evidence="1" key="1">
    <citation type="submission" date="2023-04" db="EMBL/GenBank/DDBJ databases">
        <title>Ambrosiozyma monospora NBRC 10751.</title>
        <authorList>
            <person name="Ichikawa N."/>
            <person name="Sato H."/>
            <person name="Tonouchi N."/>
        </authorList>
    </citation>
    <scope>NUCLEOTIDE SEQUENCE</scope>
    <source>
        <strain evidence="1">NBRC 10751</strain>
    </source>
</reference>